<dbReference type="GO" id="GO:0003677">
    <property type="term" value="F:DNA binding"/>
    <property type="evidence" value="ECO:0007669"/>
    <property type="project" value="InterPro"/>
</dbReference>
<organism evidence="6 7">
    <name type="scientific">Azoarcus taiwanensis</name>
    <dbReference type="NCBI Taxonomy" id="666964"/>
    <lineage>
        <taxon>Bacteria</taxon>
        <taxon>Pseudomonadati</taxon>
        <taxon>Pseudomonadota</taxon>
        <taxon>Betaproteobacteria</taxon>
        <taxon>Rhodocyclales</taxon>
        <taxon>Zoogloeaceae</taxon>
        <taxon>Azoarcus</taxon>
    </lineage>
</organism>
<evidence type="ECO:0000256" key="4">
    <source>
        <dbReference type="ARBA" id="ARBA00049244"/>
    </source>
</evidence>
<evidence type="ECO:0000256" key="3">
    <source>
        <dbReference type="ARBA" id="ARBA00026073"/>
    </source>
</evidence>
<proteinExistence type="predicted"/>
<comment type="caution">
    <text evidence="6">The sequence shown here is derived from an EMBL/GenBank/DDBJ whole genome shotgun (WGS) entry which is preliminary data.</text>
</comment>
<evidence type="ECO:0000256" key="2">
    <source>
        <dbReference type="ARBA" id="ARBA00025483"/>
    </source>
</evidence>
<dbReference type="InterPro" id="IPR047296">
    <property type="entry name" value="GIY-YIG_UvrC_Cho"/>
</dbReference>
<dbReference type="SMART" id="SM00465">
    <property type="entry name" value="GIYc"/>
    <property type="match status" value="1"/>
</dbReference>
<feature type="domain" description="GIY-YIG" evidence="5">
    <location>
        <begin position="201"/>
        <end position="279"/>
    </location>
</feature>
<dbReference type="InterPro" id="IPR012337">
    <property type="entry name" value="RNaseH-like_sf"/>
</dbReference>
<dbReference type="GO" id="GO:0003887">
    <property type="term" value="F:DNA-directed DNA polymerase activity"/>
    <property type="evidence" value="ECO:0007669"/>
    <property type="project" value="UniProtKB-EC"/>
</dbReference>
<protein>
    <recommendedName>
        <fullName evidence="1">DNA-directed DNA polymerase</fullName>
        <ecNumber evidence="1">2.7.7.7</ecNumber>
    </recommendedName>
</protein>
<dbReference type="EMBL" id="WTVM01000024">
    <property type="protein sequence ID" value="NMG02488.1"/>
    <property type="molecule type" value="Genomic_DNA"/>
</dbReference>
<dbReference type="Gene3D" id="3.30.420.10">
    <property type="entry name" value="Ribonuclease H-like superfamily/Ribonuclease H"/>
    <property type="match status" value="1"/>
</dbReference>
<comment type="catalytic activity">
    <reaction evidence="4">
        <text>DNA(n) + a 2'-deoxyribonucleoside 5'-triphosphate = DNA(n+1) + diphosphate</text>
        <dbReference type="Rhea" id="RHEA:22508"/>
        <dbReference type="Rhea" id="RHEA-COMP:17339"/>
        <dbReference type="Rhea" id="RHEA-COMP:17340"/>
        <dbReference type="ChEBI" id="CHEBI:33019"/>
        <dbReference type="ChEBI" id="CHEBI:61560"/>
        <dbReference type="ChEBI" id="CHEBI:173112"/>
        <dbReference type="EC" id="2.7.7.7"/>
    </reaction>
</comment>
<dbReference type="GO" id="GO:0008408">
    <property type="term" value="F:3'-5' exonuclease activity"/>
    <property type="evidence" value="ECO:0007669"/>
    <property type="project" value="TreeGrafter"/>
</dbReference>
<name>A0A972F6Q6_9RHOO</name>
<evidence type="ECO:0000313" key="7">
    <source>
        <dbReference type="Proteomes" id="UP000599523"/>
    </source>
</evidence>
<dbReference type="CDD" id="cd10434">
    <property type="entry name" value="GIY-YIG_UvrC_Cho"/>
    <property type="match status" value="1"/>
</dbReference>
<dbReference type="SUPFAM" id="SSF82771">
    <property type="entry name" value="GIY-YIG endonuclease"/>
    <property type="match status" value="1"/>
</dbReference>
<dbReference type="AlphaFoldDB" id="A0A972F6Q6"/>
<dbReference type="PANTHER" id="PTHR30231">
    <property type="entry name" value="DNA POLYMERASE III SUBUNIT EPSILON"/>
    <property type="match status" value="1"/>
</dbReference>
<comment type="subunit">
    <text evidence="3">DNA polymerase III contains a core (composed of alpha, epsilon and theta chains) that associates with a tau subunit. This core dimerizes to form the POLIII' complex. PolIII' associates with the gamma complex (composed of gamma, delta, delta', psi and chi chains) and with the beta chain to form the complete DNA polymerase III complex.</text>
</comment>
<dbReference type="InterPro" id="IPR013520">
    <property type="entry name" value="Ribonucl_H"/>
</dbReference>
<keyword evidence="7" id="KW-1185">Reference proteome</keyword>
<dbReference type="SUPFAM" id="SSF53098">
    <property type="entry name" value="Ribonuclease H-like"/>
    <property type="match status" value="1"/>
</dbReference>
<dbReference type="Pfam" id="PF00929">
    <property type="entry name" value="RNase_T"/>
    <property type="match status" value="1"/>
</dbReference>
<sequence length="490" mass="54167">MTFPDPYALIDLETTGANPVIDRITEIAILRFEGGELVGRLETLVNPARPIPDYIQRLIGITDDMVAGAPRFEALADSVRAILEGAVFVAHNARFDYGFIRNEYARLSQSFDAPVLCTVKLSRALFPEHHRHGLDALIARHGLTCDARHRAMGDVEVLRQFLDMARIRFNAKALSTACERAMKLAPRPRTLPEGVLEGLPDAAGVYVFFGDGDAPLYVGRSPSLRARVLEHFAASDRAGKQAELADKTRRVEWHETAGELSAMLLEAELLASLRPTHNRLAQGDDDVFGLKVVVRRRRPPSLQRIPLAGSDPLGWADVHGTFRNRKESDHVLRELAAAYMLCPRRLGIESAGSGPCQAYRNKRCAGVCAGRESPEAHDDRLLGALTSVSLKPWPWPGAVAFVEHSEHAQRSAWHVFDRWCHLGTASDASGFEALCANLPPRRFDLDRYRMMQRWLANPDHLALAMPLRVANGSLPTRGDFVDGSECGAQT</sequence>
<reference evidence="6" key="1">
    <citation type="submission" date="2019-12" db="EMBL/GenBank/DDBJ databases">
        <title>Comparative genomics gives insights into the taxonomy of the Azoarcus-Aromatoleum group and reveals separate origins of nif in the plant-associated Azoarcus and non-plant-associated Aromatoleum sub-groups.</title>
        <authorList>
            <person name="Lafos M."/>
            <person name="Maluk M."/>
            <person name="Batista M."/>
            <person name="Junghare M."/>
            <person name="Carmona M."/>
            <person name="Faoro H."/>
            <person name="Cruz L.M."/>
            <person name="Battistoni F."/>
            <person name="De Souza E."/>
            <person name="Pedrosa F."/>
            <person name="Chen W.-M."/>
            <person name="Poole P.S."/>
            <person name="Dixon R.A."/>
            <person name="James E.K."/>
        </authorList>
    </citation>
    <scope>NUCLEOTIDE SEQUENCE</scope>
    <source>
        <strain evidence="6">NSC3</strain>
    </source>
</reference>
<dbReference type="PANTHER" id="PTHR30231:SF37">
    <property type="entry name" value="EXODEOXYRIBONUCLEASE 10"/>
    <property type="match status" value="1"/>
</dbReference>
<dbReference type="GO" id="GO:0005829">
    <property type="term" value="C:cytosol"/>
    <property type="evidence" value="ECO:0007669"/>
    <property type="project" value="TreeGrafter"/>
</dbReference>
<dbReference type="FunFam" id="3.30.420.10:FF:000045">
    <property type="entry name" value="3'-5' exonuclease DinG"/>
    <property type="match status" value="1"/>
</dbReference>
<dbReference type="NCBIfam" id="TIGR00573">
    <property type="entry name" value="dnaq"/>
    <property type="match status" value="1"/>
</dbReference>
<dbReference type="InterPro" id="IPR036397">
    <property type="entry name" value="RNaseH_sf"/>
</dbReference>
<dbReference type="PROSITE" id="PS50164">
    <property type="entry name" value="GIY_YIG"/>
    <property type="match status" value="1"/>
</dbReference>
<dbReference type="SMART" id="SM00479">
    <property type="entry name" value="EXOIII"/>
    <property type="match status" value="1"/>
</dbReference>
<dbReference type="Gene3D" id="3.40.1440.10">
    <property type="entry name" value="GIY-YIG endonuclease"/>
    <property type="match status" value="1"/>
</dbReference>
<dbReference type="EC" id="2.7.7.7" evidence="1"/>
<dbReference type="GO" id="GO:0006289">
    <property type="term" value="P:nucleotide-excision repair"/>
    <property type="evidence" value="ECO:0007669"/>
    <property type="project" value="InterPro"/>
</dbReference>
<dbReference type="GO" id="GO:0045004">
    <property type="term" value="P:DNA replication proofreading"/>
    <property type="evidence" value="ECO:0007669"/>
    <property type="project" value="TreeGrafter"/>
</dbReference>
<dbReference type="InterPro" id="IPR000305">
    <property type="entry name" value="GIY-YIG_endonuc"/>
</dbReference>
<evidence type="ECO:0000313" key="6">
    <source>
        <dbReference type="EMBL" id="NMG02488.1"/>
    </source>
</evidence>
<dbReference type="CDD" id="cd06127">
    <property type="entry name" value="DEDDh"/>
    <property type="match status" value="1"/>
</dbReference>
<comment type="function">
    <text evidence="2">DNA polymerase III is a complex, multichain enzyme responsible for most of the replicative synthesis in bacteria. The epsilon subunit contain the editing function and is a proofreading 3'-5' exonuclease.</text>
</comment>
<dbReference type="InterPro" id="IPR006054">
    <property type="entry name" value="DnaQ"/>
</dbReference>
<gene>
    <name evidence="6" type="ORF">GPA21_05830</name>
</gene>
<evidence type="ECO:0000256" key="1">
    <source>
        <dbReference type="ARBA" id="ARBA00012417"/>
    </source>
</evidence>
<evidence type="ECO:0000259" key="5">
    <source>
        <dbReference type="PROSITE" id="PS50164"/>
    </source>
</evidence>
<dbReference type="Proteomes" id="UP000599523">
    <property type="component" value="Unassembled WGS sequence"/>
</dbReference>
<dbReference type="InterPro" id="IPR035901">
    <property type="entry name" value="GIY-YIG_endonuc_sf"/>
</dbReference>
<accession>A0A972F6Q6</accession>